<evidence type="ECO:0000313" key="2">
    <source>
        <dbReference type="Proteomes" id="UP000552864"/>
    </source>
</evidence>
<gene>
    <name evidence="1" type="ORF">HGH91_13935</name>
</gene>
<dbReference type="EMBL" id="JABAHZ010000003">
    <property type="protein sequence ID" value="NLR79732.1"/>
    <property type="molecule type" value="Genomic_DNA"/>
</dbReference>
<organism evidence="1 2">
    <name type="scientific">Chitinophaga eiseniae</name>
    <dbReference type="NCBI Taxonomy" id="634771"/>
    <lineage>
        <taxon>Bacteria</taxon>
        <taxon>Pseudomonadati</taxon>
        <taxon>Bacteroidota</taxon>
        <taxon>Chitinophagia</taxon>
        <taxon>Chitinophagales</taxon>
        <taxon>Chitinophagaceae</taxon>
        <taxon>Chitinophaga</taxon>
    </lineage>
</organism>
<dbReference type="AlphaFoldDB" id="A0A847STL3"/>
<protein>
    <submittedName>
        <fullName evidence="1">Uncharacterized protein</fullName>
    </submittedName>
</protein>
<evidence type="ECO:0000313" key="1">
    <source>
        <dbReference type="EMBL" id="NLR79732.1"/>
    </source>
</evidence>
<reference evidence="1 2" key="1">
    <citation type="submission" date="2020-04" db="EMBL/GenBank/DDBJ databases">
        <authorList>
            <person name="Yin C."/>
        </authorList>
    </citation>
    <scope>NUCLEOTIDE SEQUENCE [LARGE SCALE GENOMIC DNA]</scope>
    <source>
        <strain evidence="1 2">Ak56</strain>
    </source>
</reference>
<dbReference type="Proteomes" id="UP000552864">
    <property type="component" value="Unassembled WGS sequence"/>
</dbReference>
<proteinExistence type="predicted"/>
<accession>A0A847STL3</accession>
<sequence length="128" mass="14748">MVEGRISPRSEEARLHYFKLIKSNVPEHIISLLPDKFRKCQWQCISIVEGLDDLMIEISLDTINENGVLVNLLSSLTGNERRWVVIFELGYDRTNEVLEGSLILAYQKIVDSLVAKRNGFVIWSEKKD</sequence>
<dbReference type="RefSeq" id="WP_168739114.1">
    <property type="nucleotide sequence ID" value="NZ_JABAHZ010000003.1"/>
</dbReference>
<name>A0A847STL3_9BACT</name>
<comment type="caution">
    <text evidence="1">The sequence shown here is derived from an EMBL/GenBank/DDBJ whole genome shotgun (WGS) entry which is preliminary data.</text>
</comment>
<keyword evidence="2" id="KW-1185">Reference proteome</keyword>